<name>A0A1E4T1R4_9ASCO</name>
<accession>A0A1E4T1R4</accession>
<dbReference type="Pfam" id="PF00501">
    <property type="entry name" value="AMP-binding"/>
    <property type="match status" value="1"/>
</dbReference>
<dbReference type="GO" id="GO:0005778">
    <property type="term" value="C:peroxisomal membrane"/>
    <property type="evidence" value="ECO:0007669"/>
    <property type="project" value="UniProtKB-SubCell"/>
</dbReference>
<feature type="domain" description="AMP-dependent synthetase/ligase" evidence="20">
    <location>
        <begin position="93"/>
        <end position="406"/>
    </location>
</feature>
<dbReference type="InterPro" id="IPR045851">
    <property type="entry name" value="AMP-bd_C_sf"/>
</dbReference>
<evidence type="ECO:0000256" key="15">
    <source>
        <dbReference type="ARBA" id="ARBA00023140"/>
    </source>
</evidence>
<comment type="subcellular location">
    <subcellularLocation>
        <location evidence="3">Cell membrane</location>
        <topology evidence="3">Multi-pass membrane protein</topology>
    </subcellularLocation>
    <subcellularLocation>
        <location evidence="1">Lipid droplet</location>
    </subcellularLocation>
    <subcellularLocation>
        <location evidence="2">Peroxisome membrane</location>
        <topology evidence="2">Multi-pass membrane protein</topology>
    </subcellularLocation>
</comment>
<dbReference type="EMBL" id="KV453851">
    <property type="protein sequence ID" value="ODV85662.1"/>
    <property type="molecule type" value="Genomic_DNA"/>
</dbReference>
<evidence type="ECO:0000256" key="3">
    <source>
        <dbReference type="ARBA" id="ARBA00004651"/>
    </source>
</evidence>
<evidence type="ECO:0000256" key="2">
    <source>
        <dbReference type="ARBA" id="ARBA00004585"/>
    </source>
</evidence>
<keyword evidence="9" id="KW-0812">Transmembrane</keyword>
<evidence type="ECO:0000256" key="18">
    <source>
        <dbReference type="ARBA" id="ARBA00068795"/>
    </source>
</evidence>
<protein>
    <recommendedName>
        <fullName evidence="18">Very long-chain fatty acid transport protein</fullName>
    </recommendedName>
    <alternativeName>
        <fullName evidence="19">Very-long-chain acyl-CoA synthetase</fullName>
    </alternativeName>
</protein>
<dbReference type="GO" id="GO:0009898">
    <property type="term" value="C:cytoplasmic side of plasma membrane"/>
    <property type="evidence" value="ECO:0007669"/>
    <property type="project" value="TreeGrafter"/>
</dbReference>
<proteinExistence type="inferred from homology"/>
<evidence type="ECO:0000256" key="12">
    <source>
        <dbReference type="ARBA" id="ARBA00022989"/>
    </source>
</evidence>
<keyword evidence="7" id="KW-0436">Ligase</keyword>
<dbReference type="InterPro" id="IPR000873">
    <property type="entry name" value="AMP-dep_synth/lig_dom"/>
</dbReference>
<evidence type="ECO:0000256" key="1">
    <source>
        <dbReference type="ARBA" id="ARBA00004502"/>
    </source>
</evidence>
<evidence type="ECO:0000313" key="22">
    <source>
        <dbReference type="Proteomes" id="UP000094801"/>
    </source>
</evidence>
<organism evidence="21 22">
    <name type="scientific">[Candida] arabinofermentans NRRL YB-2248</name>
    <dbReference type="NCBI Taxonomy" id="983967"/>
    <lineage>
        <taxon>Eukaryota</taxon>
        <taxon>Fungi</taxon>
        <taxon>Dikarya</taxon>
        <taxon>Ascomycota</taxon>
        <taxon>Saccharomycotina</taxon>
        <taxon>Pichiomycetes</taxon>
        <taxon>Pichiales</taxon>
        <taxon>Pichiaceae</taxon>
        <taxon>Ogataea</taxon>
        <taxon>Ogataea/Candida clade</taxon>
    </lineage>
</organism>
<evidence type="ECO:0000256" key="17">
    <source>
        <dbReference type="ARBA" id="ARBA00060276"/>
    </source>
</evidence>
<keyword evidence="11" id="KW-0067">ATP-binding</keyword>
<dbReference type="PANTHER" id="PTHR43107">
    <property type="entry name" value="LONG-CHAIN FATTY ACID TRANSPORT PROTEIN"/>
    <property type="match status" value="1"/>
</dbReference>
<comment type="function">
    <text evidence="17">Acyl-CoA synthetase required for both the import of long chain fatty acids (LCFAs) (C14-C18) and the activation very long chain fatty acids (VLCFAs) (C20-C26) by esterification of the fatty acids into metabolically active CoA-thioesters for subsequent degradation or incorporation into phospholipids. The transport and fatty acyl-CoA synthetase activities are genetically separable and are thus independent activities. Esterifies VLCFAs in the peroxisome matrix. The VLCFAs are actively transported into peroxisomes by a PXA1-PXA2 heterodimeric transporter in the peroxisomal membrane.</text>
</comment>
<keyword evidence="5" id="KW-0813">Transport</keyword>
<dbReference type="GO" id="GO:0044539">
    <property type="term" value="P:long-chain fatty acid import into cell"/>
    <property type="evidence" value="ECO:0007669"/>
    <property type="project" value="TreeGrafter"/>
</dbReference>
<sequence length="665" mass="76159">MMITVLLFGSIAAVILITRRDRIMQSIYKFEQKYRIREDLYLAPTVIYAAIRHAYQCFISKKVSLWYPFEQSCFTNKNKIALNFIRPIKGKSLAIDGDDSFELQSYTYTELYEIILRLSYILVNDYGICKNDIIAMDFSNKPLFIFLWFSLWNIGAIPSFINYNLTQNPLLHSLKVVNAKQVFVDDEISKNFKSTLKSIELELPNLSINFINENDFLLKLTDLKTPKLRIDDKIRDENTLYYDPAVLVYTSGTTGLPKAAVNSWRKTYFASYFFPHAIRLTSNSNIYTAMPLYHGTASILGVLPALIQGATLSLGTKFSLSSYWTQVKLTKANTIQYVGEVCRYLVGASDELRDEKSIKGQVHAAYGNGLRKDIWMKFKERYGIETIGEFYASSESPFAMTCYERDGTVGVGAIRNQGWLADKALSLEYIIVKTEDEDDMAIYRDSKTGFGRKAKSGEKGELLMKVMNPKNIKATFPGYLNNEQATYSKVIKDVFKKGDVYIRTDDLLSYDQYGCIHFVDRLGDTYRWKSENVSTTEVENEIMSIENEISNCVVVGAKIPNHEGRCGYAIIELIDETIDRNELLKQLAKNVFARLPHFARPCFIRFEKIDLGHTHKISKKVFRDPILPHGKSGKDTVYWLDTSDKTYKLLDEPTYSKICQGVIRL</sequence>
<evidence type="ECO:0000313" key="21">
    <source>
        <dbReference type="EMBL" id="ODV85662.1"/>
    </source>
</evidence>
<dbReference type="SUPFAM" id="SSF56801">
    <property type="entry name" value="Acetyl-CoA synthetase-like"/>
    <property type="match status" value="1"/>
</dbReference>
<dbReference type="GO" id="GO:0005324">
    <property type="term" value="F:long-chain fatty acid transmembrane transporter activity"/>
    <property type="evidence" value="ECO:0007669"/>
    <property type="project" value="TreeGrafter"/>
</dbReference>
<dbReference type="GO" id="GO:0005811">
    <property type="term" value="C:lipid droplet"/>
    <property type="evidence" value="ECO:0007669"/>
    <property type="project" value="UniProtKB-SubCell"/>
</dbReference>
<evidence type="ECO:0000256" key="14">
    <source>
        <dbReference type="ARBA" id="ARBA00023136"/>
    </source>
</evidence>
<dbReference type="InterPro" id="IPR042099">
    <property type="entry name" value="ANL_N_sf"/>
</dbReference>
<gene>
    <name evidence="21" type="ORF">CANARDRAFT_27766</name>
</gene>
<dbReference type="Proteomes" id="UP000094801">
    <property type="component" value="Unassembled WGS sequence"/>
</dbReference>
<dbReference type="PANTHER" id="PTHR43107:SF15">
    <property type="entry name" value="FATTY ACID TRANSPORT PROTEIN 3, ISOFORM A"/>
    <property type="match status" value="1"/>
</dbReference>
<keyword evidence="14" id="KW-0472">Membrane</keyword>
<dbReference type="STRING" id="983967.A0A1E4T1R4"/>
<dbReference type="PROSITE" id="PS00455">
    <property type="entry name" value="AMP_BINDING"/>
    <property type="match status" value="1"/>
</dbReference>
<keyword evidence="22" id="KW-1185">Reference proteome</keyword>
<evidence type="ECO:0000259" key="20">
    <source>
        <dbReference type="Pfam" id="PF00501"/>
    </source>
</evidence>
<evidence type="ECO:0000256" key="4">
    <source>
        <dbReference type="ARBA" id="ARBA00006432"/>
    </source>
</evidence>
<keyword evidence="6" id="KW-1003">Cell membrane</keyword>
<evidence type="ECO:0000256" key="16">
    <source>
        <dbReference type="ARBA" id="ARBA00051585"/>
    </source>
</evidence>
<evidence type="ECO:0000256" key="6">
    <source>
        <dbReference type="ARBA" id="ARBA00022475"/>
    </source>
</evidence>
<evidence type="ECO:0000256" key="5">
    <source>
        <dbReference type="ARBA" id="ARBA00022448"/>
    </source>
</evidence>
<keyword evidence="12" id="KW-1133">Transmembrane helix</keyword>
<dbReference type="AlphaFoldDB" id="A0A1E4T1R4"/>
<dbReference type="GO" id="GO:0004467">
    <property type="term" value="F:long-chain fatty acid-CoA ligase activity"/>
    <property type="evidence" value="ECO:0007669"/>
    <property type="project" value="TreeGrafter"/>
</dbReference>
<keyword evidence="8" id="KW-0551">Lipid droplet</keyword>
<dbReference type="Gene3D" id="3.40.50.12780">
    <property type="entry name" value="N-terminal domain of ligase-like"/>
    <property type="match status" value="1"/>
</dbReference>
<evidence type="ECO:0000256" key="9">
    <source>
        <dbReference type="ARBA" id="ARBA00022692"/>
    </source>
</evidence>
<evidence type="ECO:0000256" key="19">
    <source>
        <dbReference type="ARBA" id="ARBA00078285"/>
    </source>
</evidence>
<dbReference type="Gene3D" id="3.30.300.30">
    <property type="match status" value="1"/>
</dbReference>
<keyword evidence="13" id="KW-0445">Lipid transport</keyword>
<reference evidence="22" key="1">
    <citation type="submission" date="2016-04" db="EMBL/GenBank/DDBJ databases">
        <title>Comparative genomics of biotechnologically important yeasts.</title>
        <authorList>
            <consortium name="DOE Joint Genome Institute"/>
            <person name="Riley R."/>
            <person name="Haridas S."/>
            <person name="Wolfe K.H."/>
            <person name="Lopes M.R."/>
            <person name="Hittinger C.T."/>
            <person name="Goker M."/>
            <person name="Salamov A."/>
            <person name="Wisecaver J."/>
            <person name="Long T.M."/>
            <person name="Aerts A.L."/>
            <person name="Barry K."/>
            <person name="Choi C."/>
            <person name="Clum A."/>
            <person name="Coughlan A.Y."/>
            <person name="Deshpande S."/>
            <person name="Douglass A.P."/>
            <person name="Hanson S.J."/>
            <person name="Klenk H.-P."/>
            <person name="Labutti K."/>
            <person name="Lapidus A."/>
            <person name="Lindquist E."/>
            <person name="Lipzen A."/>
            <person name="Meier-Kolthoff J.P."/>
            <person name="Ohm R.A."/>
            <person name="Otillar R.P."/>
            <person name="Pangilinan J."/>
            <person name="Peng Y."/>
            <person name="Rokas A."/>
            <person name="Rosa C.A."/>
            <person name="Scheuner C."/>
            <person name="Sibirny A.A."/>
            <person name="Slot J.C."/>
            <person name="Stielow J.B."/>
            <person name="Sun H."/>
            <person name="Kurtzman C.P."/>
            <person name="Blackwell M."/>
            <person name="Grigoriev I.V."/>
            <person name="Jeffries T.W."/>
        </authorList>
    </citation>
    <scope>NUCLEOTIDE SEQUENCE [LARGE SCALE GENOMIC DNA]</scope>
    <source>
        <strain evidence="22">NRRL YB-2248</strain>
    </source>
</reference>
<dbReference type="GO" id="GO:0005524">
    <property type="term" value="F:ATP binding"/>
    <property type="evidence" value="ECO:0007669"/>
    <property type="project" value="UniProtKB-KW"/>
</dbReference>
<evidence type="ECO:0000256" key="13">
    <source>
        <dbReference type="ARBA" id="ARBA00023055"/>
    </source>
</evidence>
<dbReference type="FunFam" id="3.40.50.12780:FF:000019">
    <property type="entry name" value="Long-chain fatty acid transporter"/>
    <property type="match status" value="1"/>
</dbReference>
<keyword evidence="15" id="KW-0576">Peroxisome</keyword>
<keyword evidence="10" id="KW-0547">Nucleotide-binding</keyword>
<comment type="similarity">
    <text evidence="4">Belongs to the ATP-dependent AMP-binding enzyme family.</text>
</comment>
<evidence type="ECO:0000256" key="11">
    <source>
        <dbReference type="ARBA" id="ARBA00022840"/>
    </source>
</evidence>
<comment type="catalytic activity">
    <reaction evidence="16">
        <text>a very long-chain fatty acid + ATP + CoA = a very long-chain fatty acyl-CoA + AMP + diphosphate</text>
        <dbReference type="Rhea" id="RHEA:54536"/>
        <dbReference type="ChEBI" id="CHEBI:30616"/>
        <dbReference type="ChEBI" id="CHEBI:33019"/>
        <dbReference type="ChEBI" id="CHEBI:57287"/>
        <dbReference type="ChEBI" id="CHEBI:58950"/>
        <dbReference type="ChEBI" id="CHEBI:138261"/>
        <dbReference type="ChEBI" id="CHEBI:456215"/>
    </reaction>
</comment>
<dbReference type="InterPro" id="IPR020845">
    <property type="entry name" value="AMP-binding_CS"/>
</dbReference>
<evidence type="ECO:0000256" key="7">
    <source>
        <dbReference type="ARBA" id="ARBA00022598"/>
    </source>
</evidence>
<evidence type="ECO:0000256" key="10">
    <source>
        <dbReference type="ARBA" id="ARBA00022741"/>
    </source>
</evidence>
<dbReference type="OrthoDB" id="10253869at2759"/>
<evidence type="ECO:0000256" key="8">
    <source>
        <dbReference type="ARBA" id="ARBA00022677"/>
    </source>
</evidence>